<organism evidence="2 3">
    <name type="scientific">Luteolibacter ambystomatis</name>
    <dbReference type="NCBI Taxonomy" id="2824561"/>
    <lineage>
        <taxon>Bacteria</taxon>
        <taxon>Pseudomonadati</taxon>
        <taxon>Verrucomicrobiota</taxon>
        <taxon>Verrucomicrobiia</taxon>
        <taxon>Verrucomicrobiales</taxon>
        <taxon>Verrucomicrobiaceae</taxon>
        <taxon>Luteolibacter</taxon>
    </lineage>
</organism>
<name>A0A975PG97_9BACT</name>
<dbReference type="AlphaFoldDB" id="A0A975PG97"/>
<gene>
    <name evidence="2" type="ORF">KBB96_06575</name>
</gene>
<keyword evidence="3" id="KW-1185">Reference proteome</keyword>
<keyword evidence="1" id="KW-0472">Membrane</keyword>
<proteinExistence type="predicted"/>
<sequence length="150" mass="15971">MREAALVRGSPLFRTLLLAGGLLLVGWGMLHFADTADADLPNEPTGAHEAARISRTGFALKLSSPAASVDLRNRAGLTLFHGNASEPLVGMVALDESDPAIFIHVQWASAPPAGMNHFAKLSLEPSGKPTLVRYFETAGDLDDVWELPAE</sequence>
<dbReference type="RefSeq" id="WP_211633761.1">
    <property type="nucleotide sequence ID" value="NZ_CP073100.1"/>
</dbReference>
<keyword evidence="1" id="KW-1133">Transmembrane helix</keyword>
<evidence type="ECO:0000256" key="1">
    <source>
        <dbReference type="SAM" id="Phobius"/>
    </source>
</evidence>
<evidence type="ECO:0000313" key="3">
    <source>
        <dbReference type="Proteomes" id="UP000676169"/>
    </source>
</evidence>
<accession>A0A975PG97</accession>
<keyword evidence="1" id="KW-0812">Transmembrane</keyword>
<evidence type="ECO:0000313" key="2">
    <source>
        <dbReference type="EMBL" id="QUE52553.1"/>
    </source>
</evidence>
<dbReference type="EMBL" id="CP073100">
    <property type="protein sequence ID" value="QUE52553.1"/>
    <property type="molecule type" value="Genomic_DNA"/>
</dbReference>
<dbReference type="KEGG" id="lamb:KBB96_06575"/>
<dbReference type="Proteomes" id="UP000676169">
    <property type="component" value="Chromosome"/>
</dbReference>
<reference evidence="2" key="1">
    <citation type="submission" date="2021-04" db="EMBL/GenBank/DDBJ databases">
        <title>Luteolibacter sp. 32A isolated from the skin of an Anderson's salamander (Ambystoma andersonii).</title>
        <authorList>
            <person name="Spergser J."/>
            <person name="Busse H.-J."/>
        </authorList>
    </citation>
    <scope>NUCLEOTIDE SEQUENCE</scope>
    <source>
        <strain evidence="2">32A</strain>
    </source>
</reference>
<protein>
    <submittedName>
        <fullName evidence="2">Uncharacterized protein</fullName>
    </submittedName>
</protein>
<feature type="transmembrane region" description="Helical" evidence="1">
    <location>
        <begin position="12"/>
        <end position="33"/>
    </location>
</feature>